<dbReference type="PANTHER" id="PTHR10628">
    <property type="entry name" value="SIALIDASE"/>
    <property type="match status" value="1"/>
</dbReference>
<sequence>MTFLAHPRTALVLLGVLFALSRAAPTDVFSPSSTIACPRIPSIVRVNTTLLAFAEGRHESCSDGSPKSLIVSRSTDAGSTWSEPEILVGDSKIIIGNPMPLVTSSGDVLVQYITASGSAVGDANYMIRSTDGGNTFSAPVDISSFLGDFVGIMPGPSSAVELSSGRLLFAGHYGPYQFDLTWWSDDDGLTWTISDDKLEGMDEVAVVELQDGRLMLNMRTNHLDPCNCRAVAISSDGGETFPEITYDPALIEPVCQGSIVSVNDALYFSNPNSTSARVDITVKKSVDDGATWSDGELIWADAGPGYSGLVGGGVSETQGGIVFERSDDRGDVISFALYQL</sequence>
<feature type="domain" description="Sialidase" evidence="2">
    <location>
        <begin position="49"/>
        <end position="302"/>
    </location>
</feature>
<dbReference type="Proteomes" id="UP001165060">
    <property type="component" value="Unassembled WGS sequence"/>
</dbReference>
<name>A0ABQ6MW78_9STRA</name>
<evidence type="ECO:0000313" key="3">
    <source>
        <dbReference type="EMBL" id="GMI33823.1"/>
    </source>
</evidence>
<evidence type="ECO:0000313" key="4">
    <source>
        <dbReference type="Proteomes" id="UP001165060"/>
    </source>
</evidence>
<dbReference type="EMBL" id="BRYB01003269">
    <property type="protein sequence ID" value="GMI33823.1"/>
    <property type="molecule type" value="Genomic_DNA"/>
</dbReference>
<protein>
    <recommendedName>
        <fullName evidence="2">Sialidase domain-containing protein</fullName>
    </recommendedName>
</protein>
<proteinExistence type="predicted"/>
<organism evidence="3 4">
    <name type="scientific">Tetraparma gracilis</name>
    <dbReference type="NCBI Taxonomy" id="2962635"/>
    <lineage>
        <taxon>Eukaryota</taxon>
        <taxon>Sar</taxon>
        <taxon>Stramenopiles</taxon>
        <taxon>Ochrophyta</taxon>
        <taxon>Bolidophyceae</taxon>
        <taxon>Parmales</taxon>
        <taxon>Triparmaceae</taxon>
        <taxon>Tetraparma</taxon>
    </lineage>
</organism>
<dbReference type="CDD" id="cd15482">
    <property type="entry name" value="Sialidase_non-viral"/>
    <property type="match status" value="1"/>
</dbReference>
<dbReference type="PANTHER" id="PTHR10628:SF30">
    <property type="entry name" value="EXO-ALPHA-SIALIDASE"/>
    <property type="match status" value="1"/>
</dbReference>
<dbReference type="InterPro" id="IPR011040">
    <property type="entry name" value="Sialidase"/>
</dbReference>
<dbReference type="Gene3D" id="2.120.10.10">
    <property type="match status" value="1"/>
</dbReference>
<gene>
    <name evidence="3" type="ORF">TeGR_g5942</name>
</gene>
<keyword evidence="1" id="KW-0732">Signal</keyword>
<dbReference type="InterPro" id="IPR026856">
    <property type="entry name" value="Sialidase_fam"/>
</dbReference>
<keyword evidence="4" id="KW-1185">Reference proteome</keyword>
<evidence type="ECO:0000259" key="2">
    <source>
        <dbReference type="Pfam" id="PF13088"/>
    </source>
</evidence>
<dbReference type="InterPro" id="IPR036278">
    <property type="entry name" value="Sialidase_sf"/>
</dbReference>
<accession>A0ABQ6MW78</accession>
<dbReference type="SUPFAM" id="SSF50939">
    <property type="entry name" value="Sialidases"/>
    <property type="match status" value="1"/>
</dbReference>
<dbReference type="Pfam" id="PF13088">
    <property type="entry name" value="BNR_2"/>
    <property type="match status" value="1"/>
</dbReference>
<feature type="chain" id="PRO_5045674808" description="Sialidase domain-containing protein" evidence="1">
    <location>
        <begin position="24"/>
        <end position="340"/>
    </location>
</feature>
<reference evidence="3 4" key="1">
    <citation type="journal article" date="2023" name="Commun. Biol.">
        <title>Genome analysis of Parmales, the sister group of diatoms, reveals the evolutionary specialization of diatoms from phago-mixotrophs to photoautotrophs.</title>
        <authorList>
            <person name="Ban H."/>
            <person name="Sato S."/>
            <person name="Yoshikawa S."/>
            <person name="Yamada K."/>
            <person name="Nakamura Y."/>
            <person name="Ichinomiya M."/>
            <person name="Sato N."/>
            <person name="Blanc-Mathieu R."/>
            <person name="Endo H."/>
            <person name="Kuwata A."/>
            <person name="Ogata H."/>
        </authorList>
    </citation>
    <scope>NUCLEOTIDE SEQUENCE [LARGE SCALE GENOMIC DNA]</scope>
</reference>
<feature type="signal peptide" evidence="1">
    <location>
        <begin position="1"/>
        <end position="23"/>
    </location>
</feature>
<comment type="caution">
    <text evidence="3">The sequence shown here is derived from an EMBL/GenBank/DDBJ whole genome shotgun (WGS) entry which is preliminary data.</text>
</comment>
<evidence type="ECO:0000256" key="1">
    <source>
        <dbReference type="SAM" id="SignalP"/>
    </source>
</evidence>